<reference evidence="1 2" key="1">
    <citation type="journal article" date="2019" name="Int. J. Syst. Evol. Microbiol.">
        <title>The Global Catalogue of Microorganisms (GCM) 10K type strain sequencing project: providing services to taxonomists for standard genome sequencing and annotation.</title>
        <authorList>
            <consortium name="The Broad Institute Genomics Platform"/>
            <consortium name="The Broad Institute Genome Sequencing Center for Infectious Disease"/>
            <person name="Wu L."/>
            <person name="Ma J."/>
        </authorList>
    </citation>
    <scope>NUCLEOTIDE SEQUENCE [LARGE SCALE GENOMIC DNA]</scope>
    <source>
        <strain evidence="1 2">JCM 3380</strain>
    </source>
</reference>
<dbReference type="Proteomes" id="UP001500416">
    <property type="component" value="Unassembled WGS sequence"/>
</dbReference>
<gene>
    <name evidence="1" type="ORF">GCM10010492_50830</name>
</gene>
<proteinExistence type="predicted"/>
<protein>
    <submittedName>
        <fullName evidence="1">Uncharacterized protein</fullName>
    </submittedName>
</protein>
<dbReference type="RefSeq" id="WP_343936385.1">
    <property type="nucleotide sequence ID" value="NZ_BAAABU010000013.1"/>
</dbReference>
<dbReference type="EMBL" id="BAAABU010000013">
    <property type="protein sequence ID" value="GAA0245297.1"/>
    <property type="molecule type" value="Genomic_DNA"/>
</dbReference>
<keyword evidence="2" id="KW-1185">Reference proteome</keyword>
<name>A0ABN0UBX4_9PSEU</name>
<accession>A0ABN0UBX4</accession>
<organism evidence="1 2">
    <name type="scientific">Saccharothrix mutabilis subsp. mutabilis</name>
    <dbReference type="NCBI Taxonomy" id="66855"/>
    <lineage>
        <taxon>Bacteria</taxon>
        <taxon>Bacillati</taxon>
        <taxon>Actinomycetota</taxon>
        <taxon>Actinomycetes</taxon>
        <taxon>Pseudonocardiales</taxon>
        <taxon>Pseudonocardiaceae</taxon>
        <taxon>Saccharothrix</taxon>
    </lineage>
</organism>
<sequence length="60" mass="6414">MTDFPPLSDADLHRIRAGSDALRRKEFFATALDTGLVCAMGADGKVAFVEDVDCEVAANL</sequence>
<evidence type="ECO:0000313" key="2">
    <source>
        <dbReference type="Proteomes" id="UP001500416"/>
    </source>
</evidence>
<comment type="caution">
    <text evidence="1">The sequence shown here is derived from an EMBL/GenBank/DDBJ whole genome shotgun (WGS) entry which is preliminary data.</text>
</comment>
<evidence type="ECO:0000313" key="1">
    <source>
        <dbReference type="EMBL" id="GAA0245297.1"/>
    </source>
</evidence>